<dbReference type="RefSeq" id="WP_123400793.1">
    <property type="nucleotide sequence ID" value="NZ_RJVI01000001.1"/>
</dbReference>
<protein>
    <recommendedName>
        <fullName evidence="3">General secretion pathway protein GspF</fullName>
    </recommendedName>
</protein>
<reference evidence="1 2" key="1">
    <citation type="submission" date="2018-11" db="EMBL/GenBank/DDBJ databases">
        <title>Genomic Encyclopedia of Type Strains, Phase IV (KMG-IV): sequencing the most valuable type-strain genomes for metagenomic binning, comparative biology and taxonomic classification.</title>
        <authorList>
            <person name="Goeker M."/>
        </authorList>
    </citation>
    <scope>NUCLEOTIDE SEQUENCE [LARGE SCALE GENOMIC DNA]</scope>
    <source>
        <strain evidence="1 2">DSM 100275</strain>
    </source>
</reference>
<proteinExistence type="predicted"/>
<keyword evidence="2" id="KW-1185">Reference proteome</keyword>
<sequence>MSDLRPPRRARTAEEYIDWVKQARFEARELRACFEYELDDDAELVARRFPFVPELEQAVEALYQAMAEGRYQFATGELPFMAIVRRHGASIPFADLLERINETHMHGLDVEEP</sequence>
<comment type="caution">
    <text evidence="1">The sequence shown here is derived from an EMBL/GenBank/DDBJ whole genome shotgun (WGS) entry which is preliminary data.</text>
</comment>
<evidence type="ECO:0000313" key="1">
    <source>
        <dbReference type="EMBL" id="ROR35157.1"/>
    </source>
</evidence>
<dbReference type="AlphaFoldDB" id="A0A3N1YCN5"/>
<dbReference type="Proteomes" id="UP000276634">
    <property type="component" value="Unassembled WGS sequence"/>
</dbReference>
<dbReference type="OrthoDB" id="8564622at2"/>
<organism evidence="1 2">
    <name type="scientific">Inmirania thermothiophila</name>
    <dbReference type="NCBI Taxonomy" id="1750597"/>
    <lineage>
        <taxon>Bacteria</taxon>
        <taxon>Pseudomonadati</taxon>
        <taxon>Pseudomonadota</taxon>
        <taxon>Gammaproteobacteria</taxon>
        <taxon>Chromatiales</taxon>
        <taxon>Ectothiorhodospiraceae</taxon>
        <taxon>Inmirania</taxon>
    </lineage>
</organism>
<dbReference type="EMBL" id="RJVI01000001">
    <property type="protein sequence ID" value="ROR35157.1"/>
    <property type="molecule type" value="Genomic_DNA"/>
</dbReference>
<accession>A0A3N1YCN5</accession>
<name>A0A3N1YCN5_9GAMM</name>
<evidence type="ECO:0000313" key="2">
    <source>
        <dbReference type="Proteomes" id="UP000276634"/>
    </source>
</evidence>
<evidence type="ECO:0008006" key="3">
    <source>
        <dbReference type="Google" id="ProtNLM"/>
    </source>
</evidence>
<gene>
    <name evidence="1" type="ORF">EDC57_1074</name>
</gene>